<dbReference type="Proteomes" id="UP001579974">
    <property type="component" value="Unassembled WGS sequence"/>
</dbReference>
<proteinExistence type="predicted"/>
<keyword evidence="3" id="KW-1185">Reference proteome</keyword>
<sequence>MAAKLKKYTVKTPIKGEKGKRYKPGDTIELEDGAPMTEDFLNRGIISDGKRGLNPTSGLEIPRIGTGKQEGSNLVQYTEDPVDNPVTVKRSDVDKEIEAGQTASESTESTSDPAGA</sequence>
<feature type="compositionally biased region" description="Polar residues" evidence="1">
    <location>
        <begin position="101"/>
        <end position="116"/>
    </location>
</feature>
<reference evidence="2 3" key="1">
    <citation type="journal article" date="2024" name="Int. J. Mol. Sci.">
        <title>Exploration of Alicyclobacillus spp. Genome in Search of Antibiotic Resistance.</title>
        <authorList>
            <person name="Bucka-Kolendo J."/>
            <person name="Kiousi D.E."/>
            <person name="Dekowska A."/>
            <person name="Mikolajczuk-Szczyrba A."/>
            <person name="Karadedos D.M."/>
            <person name="Michael P."/>
            <person name="Galanis A."/>
            <person name="Sokolowska B."/>
        </authorList>
    </citation>
    <scope>NUCLEOTIDE SEQUENCE [LARGE SCALE GENOMIC DNA]</scope>
    <source>
        <strain evidence="2 3">KKP 3000</strain>
    </source>
</reference>
<organism evidence="2 3">
    <name type="scientific">Alicyclobacillus fastidiosus</name>
    <dbReference type="NCBI Taxonomy" id="392011"/>
    <lineage>
        <taxon>Bacteria</taxon>
        <taxon>Bacillati</taxon>
        <taxon>Bacillota</taxon>
        <taxon>Bacilli</taxon>
        <taxon>Bacillales</taxon>
        <taxon>Alicyclobacillaceae</taxon>
        <taxon>Alicyclobacillus</taxon>
    </lineage>
</organism>
<evidence type="ECO:0000256" key="1">
    <source>
        <dbReference type="SAM" id="MobiDB-lite"/>
    </source>
</evidence>
<dbReference type="RefSeq" id="WP_275474239.1">
    <property type="nucleotide sequence ID" value="NZ_CP162940.1"/>
</dbReference>
<protein>
    <submittedName>
        <fullName evidence="2">Uncharacterized protein</fullName>
    </submittedName>
</protein>
<gene>
    <name evidence="2" type="ORF">KKP3000_001867</name>
</gene>
<evidence type="ECO:0000313" key="3">
    <source>
        <dbReference type="Proteomes" id="UP001579974"/>
    </source>
</evidence>
<accession>A0ABV5AK97</accession>
<evidence type="ECO:0000313" key="2">
    <source>
        <dbReference type="EMBL" id="MFB5192658.1"/>
    </source>
</evidence>
<feature type="compositionally biased region" description="Basic and acidic residues" evidence="1">
    <location>
        <begin position="89"/>
        <end position="98"/>
    </location>
</feature>
<feature type="region of interest" description="Disordered" evidence="1">
    <location>
        <begin position="46"/>
        <end position="116"/>
    </location>
</feature>
<name>A0ABV5AK97_9BACL</name>
<dbReference type="EMBL" id="JBDXSU010000026">
    <property type="protein sequence ID" value="MFB5192658.1"/>
    <property type="molecule type" value="Genomic_DNA"/>
</dbReference>
<comment type="caution">
    <text evidence="2">The sequence shown here is derived from an EMBL/GenBank/DDBJ whole genome shotgun (WGS) entry which is preliminary data.</text>
</comment>